<feature type="non-terminal residue" evidence="2">
    <location>
        <position position="126"/>
    </location>
</feature>
<keyword evidence="3" id="KW-1185">Reference proteome</keyword>
<dbReference type="OrthoDB" id="6417614at2759"/>
<evidence type="ECO:0000313" key="3">
    <source>
        <dbReference type="Proteomes" id="UP000054359"/>
    </source>
</evidence>
<name>A0A087UXU9_STEMI</name>
<sequence length="126" mass="14085">MSNCSQHQLEQLKLISKSKFSSDLLCKCPNSVMKTVCECALNLLRGHLSVSSKRKAQLASYKRSLRKLSNKKVPLYKKRGLVEKGEGFLSVLLPATISVISSLIHGVQYKTSHRTRRKTTNSGTSY</sequence>
<protein>
    <submittedName>
        <fullName evidence="2">Uncharacterized protein</fullName>
    </submittedName>
</protein>
<organism evidence="2 3">
    <name type="scientific">Stegodyphus mimosarum</name>
    <name type="common">African social velvet spider</name>
    <dbReference type="NCBI Taxonomy" id="407821"/>
    <lineage>
        <taxon>Eukaryota</taxon>
        <taxon>Metazoa</taxon>
        <taxon>Ecdysozoa</taxon>
        <taxon>Arthropoda</taxon>
        <taxon>Chelicerata</taxon>
        <taxon>Arachnida</taxon>
        <taxon>Araneae</taxon>
        <taxon>Araneomorphae</taxon>
        <taxon>Entelegynae</taxon>
        <taxon>Eresoidea</taxon>
        <taxon>Eresidae</taxon>
        <taxon>Stegodyphus</taxon>
    </lineage>
</organism>
<feature type="transmembrane region" description="Helical" evidence="1">
    <location>
        <begin position="87"/>
        <end position="107"/>
    </location>
</feature>
<accession>A0A087UXU9</accession>
<evidence type="ECO:0000313" key="2">
    <source>
        <dbReference type="EMBL" id="KFM82188.1"/>
    </source>
</evidence>
<evidence type="ECO:0000256" key="1">
    <source>
        <dbReference type="SAM" id="Phobius"/>
    </source>
</evidence>
<proteinExistence type="predicted"/>
<keyword evidence="1" id="KW-0812">Transmembrane</keyword>
<reference evidence="2 3" key="1">
    <citation type="submission" date="2013-11" db="EMBL/GenBank/DDBJ databases">
        <title>Genome sequencing of Stegodyphus mimosarum.</title>
        <authorList>
            <person name="Bechsgaard J."/>
        </authorList>
    </citation>
    <scope>NUCLEOTIDE SEQUENCE [LARGE SCALE GENOMIC DNA]</scope>
</reference>
<keyword evidence="1" id="KW-0472">Membrane</keyword>
<gene>
    <name evidence="2" type="ORF">X975_00679</name>
</gene>
<dbReference type="AlphaFoldDB" id="A0A087UXU9"/>
<dbReference type="Proteomes" id="UP000054359">
    <property type="component" value="Unassembled WGS sequence"/>
</dbReference>
<keyword evidence="1" id="KW-1133">Transmembrane helix</keyword>
<dbReference type="EMBL" id="KK122191">
    <property type="protein sequence ID" value="KFM82188.1"/>
    <property type="molecule type" value="Genomic_DNA"/>
</dbReference>